<evidence type="ECO:0000259" key="7">
    <source>
        <dbReference type="PROSITE" id="PS51294"/>
    </source>
</evidence>
<accession>A0A8K1FHE9</accession>
<evidence type="ECO:0000259" key="6">
    <source>
        <dbReference type="PROSITE" id="PS51293"/>
    </source>
</evidence>
<dbReference type="PROSITE" id="PS51293">
    <property type="entry name" value="SANT"/>
    <property type="match status" value="1"/>
</dbReference>
<dbReference type="InterPro" id="IPR001005">
    <property type="entry name" value="SANT/Myb"/>
</dbReference>
<dbReference type="PANTHER" id="PTHR12802">
    <property type="entry name" value="SWI/SNF COMPLEX-RELATED"/>
    <property type="match status" value="1"/>
</dbReference>
<keyword evidence="9" id="KW-1185">Reference proteome</keyword>
<dbReference type="PANTHER" id="PTHR12802:SF155">
    <property type="entry name" value="DEUBIQUITINASE MYSM1"/>
    <property type="match status" value="1"/>
</dbReference>
<dbReference type="InterPro" id="IPR009057">
    <property type="entry name" value="Homeodomain-like_sf"/>
</dbReference>
<name>A0A8K1FHE9_PYTOL</name>
<keyword evidence="4" id="KW-0539">Nucleus</keyword>
<dbReference type="PROSITE" id="PS51294">
    <property type="entry name" value="HTH_MYB"/>
    <property type="match status" value="1"/>
</dbReference>
<organism evidence="8 9">
    <name type="scientific">Pythium oligandrum</name>
    <name type="common">Mycoparasitic fungus</name>
    <dbReference type="NCBI Taxonomy" id="41045"/>
    <lineage>
        <taxon>Eukaryota</taxon>
        <taxon>Sar</taxon>
        <taxon>Stramenopiles</taxon>
        <taxon>Oomycota</taxon>
        <taxon>Peronosporomycetes</taxon>
        <taxon>Pythiales</taxon>
        <taxon>Pythiaceae</taxon>
        <taxon>Pythium</taxon>
    </lineage>
</organism>
<proteinExistence type="predicted"/>
<evidence type="ECO:0000256" key="2">
    <source>
        <dbReference type="ARBA" id="ARBA00023125"/>
    </source>
</evidence>
<reference evidence="8" key="1">
    <citation type="submission" date="2019-03" db="EMBL/GenBank/DDBJ databases">
        <title>Long read genome sequence of the mycoparasitic Pythium oligandrum ATCC 38472 isolated from sugarbeet rhizosphere.</title>
        <authorList>
            <person name="Gaulin E."/>
        </authorList>
    </citation>
    <scope>NUCLEOTIDE SEQUENCE</scope>
    <source>
        <strain evidence="8">ATCC 38472_TT</strain>
    </source>
</reference>
<evidence type="ECO:0000256" key="3">
    <source>
        <dbReference type="ARBA" id="ARBA00023163"/>
    </source>
</evidence>
<dbReference type="InterPro" id="IPR017930">
    <property type="entry name" value="Myb_dom"/>
</dbReference>
<dbReference type="GO" id="GO:0003677">
    <property type="term" value="F:DNA binding"/>
    <property type="evidence" value="ECO:0007669"/>
    <property type="project" value="UniProtKB-KW"/>
</dbReference>
<comment type="caution">
    <text evidence="8">The sequence shown here is derived from an EMBL/GenBank/DDBJ whole genome shotgun (WGS) entry which is preliminary data.</text>
</comment>
<dbReference type="AlphaFoldDB" id="A0A8K1FHE9"/>
<dbReference type="InterPro" id="IPR017884">
    <property type="entry name" value="SANT_dom"/>
</dbReference>
<dbReference type="Gene3D" id="1.10.10.60">
    <property type="entry name" value="Homeodomain-like"/>
    <property type="match status" value="1"/>
</dbReference>
<protein>
    <submittedName>
        <fullName evidence="8">Uncharacterized protein</fullName>
    </submittedName>
</protein>
<dbReference type="SUPFAM" id="SSF46689">
    <property type="entry name" value="Homeodomain-like"/>
    <property type="match status" value="1"/>
</dbReference>
<feature type="domain" description="SANT" evidence="6">
    <location>
        <begin position="11"/>
        <end position="51"/>
    </location>
</feature>
<dbReference type="PROSITE" id="PS50090">
    <property type="entry name" value="MYB_LIKE"/>
    <property type="match status" value="1"/>
</dbReference>
<evidence type="ECO:0000256" key="1">
    <source>
        <dbReference type="ARBA" id="ARBA00023015"/>
    </source>
</evidence>
<evidence type="ECO:0000313" key="8">
    <source>
        <dbReference type="EMBL" id="TMW59672.1"/>
    </source>
</evidence>
<feature type="domain" description="HTH myb-type" evidence="7">
    <location>
        <begin position="14"/>
        <end position="63"/>
    </location>
</feature>
<dbReference type="NCBIfam" id="TIGR01557">
    <property type="entry name" value="myb_SHAQKYF"/>
    <property type="match status" value="1"/>
</dbReference>
<keyword evidence="3" id="KW-0804">Transcription</keyword>
<feature type="domain" description="Myb-like" evidence="5">
    <location>
        <begin position="8"/>
        <end position="59"/>
    </location>
</feature>
<evidence type="ECO:0000256" key="4">
    <source>
        <dbReference type="ARBA" id="ARBA00023242"/>
    </source>
</evidence>
<dbReference type="EMBL" id="SPLM01000109">
    <property type="protein sequence ID" value="TMW59672.1"/>
    <property type="molecule type" value="Genomic_DNA"/>
</dbReference>
<gene>
    <name evidence="8" type="ORF">Poli38472_004741</name>
</gene>
<dbReference type="Proteomes" id="UP000794436">
    <property type="component" value="Unassembled WGS sequence"/>
</dbReference>
<dbReference type="Pfam" id="PF00249">
    <property type="entry name" value="Myb_DNA-binding"/>
    <property type="match status" value="1"/>
</dbReference>
<keyword evidence="2" id="KW-0238">DNA-binding</keyword>
<evidence type="ECO:0000313" key="9">
    <source>
        <dbReference type="Proteomes" id="UP000794436"/>
    </source>
</evidence>
<evidence type="ECO:0000259" key="5">
    <source>
        <dbReference type="PROSITE" id="PS50090"/>
    </source>
</evidence>
<dbReference type="OrthoDB" id="72460at2759"/>
<dbReference type="InterPro" id="IPR006447">
    <property type="entry name" value="Myb_dom_plants"/>
</dbReference>
<sequence>MTKDSPRDDSGASGVWTSKEHERFLEGMAMYPRGPWRAIADHVGTRSLKQVQTHAQKYQQKLLRHQRGLRKNKLQPSRMEHRVDEMTVDQFTKGAIMRKARPVCWPRHNRLSPYVLKHVEPVPFHEPQEPTDWNLHEVQLLLETLDVTMC</sequence>
<keyword evidence="1" id="KW-0805">Transcription regulation</keyword>
<dbReference type="SMART" id="SM00717">
    <property type="entry name" value="SANT"/>
    <property type="match status" value="1"/>
</dbReference>
<dbReference type="CDD" id="cd00167">
    <property type="entry name" value="SANT"/>
    <property type="match status" value="1"/>
</dbReference>